<comment type="caution">
    <text evidence="2">The sequence shown here is derived from an EMBL/GenBank/DDBJ whole genome shotgun (WGS) entry which is preliminary data.</text>
</comment>
<dbReference type="RefSeq" id="WP_125466460.1">
    <property type="nucleotide sequence ID" value="NZ_RWBG01000001.1"/>
</dbReference>
<reference evidence="2 3" key="1">
    <citation type="submission" date="2018-12" db="EMBL/GenBank/DDBJ databases">
        <title>Mangrovimonas spongiae sp. nov., a novel member of the genus Mangrovimonas isolated from marine sponge.</title>
        <authorList>
            <person name="Zhuang L."/>
            <person name="Luo L."/>
        </authorList>
    </citation>
    <scope>NUCLEOTIDE SEQUENCE [LARGE SCALE GENOMIC DNA]</scope>
    <source>
        <strain evidence="2 3">HN-E26</strain>
    </source>
</reference>
<keyword evidence="3" id="KW-1185">Reference proteome</keyword>
<dbReference type="Proteomes" id="UP000270620">
    <property type="component" value="Unassembled WGS sequence"/>
</dbReference>
<dbReference type="PROSITE" id="PS51257">
    <property type="entry name" value="PROKAR_LIPOPROTEIN"/>
    <property type="match status" value="1"/>
</dbReference>
<evidence type="ECO:0000313" key="2">
    <source>
        <dbReference type="EMBL" id="RSK41464.1"/>
    </source>
</evidence>
<gene>
    <name evidence="2" type="ORF">EJA19_00905</name>
</gene>
<feature type="chain" id="PRO_5018604819" description="GOLD domain-containing protein" evidence="1">
    <location>
        <begin position="21"/>
        <end position="134"/>
    </location>
</feature>
<evidence type="ECO:0008006" key="4">
    <source>
        <dbReference type="Google" id="ProtNLM"/>
    </source>
</evidence>
<accession>A0A3R9MIW7</accession>
<organism evidence="2 3">
    <name type="scientific">Mangrovimonas spongiae</name>
    <dbReference type="NCBI Taxonomy" id="2494697"/>
    <lineage>
        <taxon>Bacteria</taxon>
        <taxon>Pseudomonadati</taxon>
        <taxon>Bacteroidota</taxon>
        <taxon>Flavobacteriia</taxon>
        <taxon>Flavobacteriales</taxon>
        <taxon>Flavobacteriaceae</taxon>
        <taxon>Mangrovimonas</taxon>
    </lineage>
</organism>
<evidence type="ECO:0000256" key="1">
    <source>
        <dbReference type="SAM" id="SignalP"/>
    </source>
</evidence>
<dbReference type="OrthoDB" id="893802at2"/>
<sequence>MKKTLAILLILLAFSCSVEDDSPETYHEILPVESAVVPDEFELNEVYDIQLTYIRPTNCHAFYDIYYAKSENERTVAVISTVFQNDACETIDAELETSFNFKPTETGSYIFKFWQGEDDNGEDEYMIVEVPVVE</sequence>
<feature type="signal peptide" evidence="1">
    <location>
        <begin position="1"/>
        <end position="20"/>
    </location>
</feature>
<dbReference type="AlphaFoldDB" id="A0A3R9MIW7"/>
<evidence type="ECO:0000313" key="3">
    <source>
        <dbReference type="Proteomes" id="UP000270620"/>
    </source>
</evidence>
<proteinExistence type="predicted"/>
<keyword evidence="1" id="KW-0732">Signal</keyword>
<name>A0A3R9MIW7_9FLAO</name>
<dbReference type="EMBL" id="RWBG01000001">
    <property type="protein sequence ID" value="RSK41464.1"/>
    <property type="molecule type" value="Genomic_DNA"/>
</dbReference>
<protein>
    <recommendedName>
        <fullName evidence="4">GOLD domain-containing protein</fullName>
    </recommendedName>
</protein>